<dbReference type="GO" id="GO:0006397">
    <property type="term" value="P:mRNA processing"/>
    <property type="evidence" value="ECO:0007669"/>
    <property type="project" value="UniProtKB-KW"/>
</dbReference>
<dbReference type="EMBL" id="MU005773">
    <property type="protein sequence ID" value="KAF2707615.1"/>
    <property type="molecule type" value="Genomic_DNA"/>
</dbReference>
<evidence type="ECO:0000256" key="8">
    <source>
        <dbReference type="ARBA" id="ARBA00039443"/>
    </source>
</evidence>
<accession>A0A6G1K513</accession>
<feature type="domain" description="RSE1/DDB1/CPSF1 second beta-propeller" evidence="13">
    <location>
        <begin position="566"/>
        <end position="954"/>
    </location>
</feature>
<feature type="compositionally biased region" description="Gly residues" evidence="10">
    <location>
        <begin position="1280"/>
        <end position="1291"/>
    </location>
</feature>
<comment type="subcellular location">
    <subcellularLocation>
        <location evidence="1">Nucleus</location>
    </subcellularLocation>
</comment>
<dbReference type="GO" id="GO:0003723">
    <property type="term" value="F:RNA binding"/>
    <property type="evidence" value="ECO:0007669"/>
    <property type="project" value="UniProtKB-KW"/>
</dbReference>
<proteinExistence type="inferred from homology"/>
<dbReference type="InterPro" id="IPR050358">
    <property type="entry name" value="RSE1/DDB1/CFT1"/>
</dbReference>
<feature type="region of interest" description="Disordered" evidence="10">
    <location>
        <begin position="459"/>
        <end position="480"/>
    </location>
</feature>
<keyword evidence="4" id="KW-0539">Nucleus</keyword>
<dbReference type="FunFam" id="2.130.10.10:FF:000788">
    <property type="entry name" value="mRNA cleavage and polyadenylation factor subunit"/>
    <property type="match status" value="1"/>
</dbReference>
<comment type="function">
    <text evidence="5">RNA-binding component of the cleavage and polyadenylation factor (CPF) complex, which plays a key role in polyadenylation-dependent pre-mRNA 3'-end formation and cooperates with cleavage factors including the CFIA complex and NAB4/CFIB. Involved in poly(A) site recognition. May be involved in coupling transcription termination and mRNA 3'-end formation.</text>
</comment>
<comment type="similarity">
    <text evidence="6">Belongs to the CFT1 family.</text>
</comment>
<dbReference type="PANTHER" id="PTHR10644">
    <property type="entry name" value="DNA REPAIR/RNA PROCESSING CPSF FAMILY"/>
    <property type="match status" value="1"/>
</dbReference>
<dbReference type="Pfam" id="PF10433">
    <property type="entry name" value="Beta-prop_RSE1_1st"/>
    <property type="match status" value="1"/>
</dbReference>
<organism evidence="14 15">
    <name type="scientific">Pleomassaria siparia CBS 279.74</name>
    <dbReference type="NCBI Taxonomy" id="1314801"/>
    <lineage>
        <taxon>Eukaryota</taxon>
        <taxon>Fungi</taxon>
        <taxon>Dikarya</taxon>
        <taxon>Ascomycota</taxon>
        <taxon>Pezizomycotina</taxon>
        <taxon>Dothideomycetes</taxon>
        <taxon>Pleosporomycetidae</taxon>
        <taxon>Pleosporales</taxon>
        <taxon>Pleomassariaceae</taxon>
        <taxon>Pleomassaria</taxon>
    </lineage>
</organism>
<evidence type="ECO:0000256" key="10">
    <source>
        <dbReference type="SAM" id="MobiDB-lite"/>
    </source>
</evidence>
<keyword evidence="15" id="KW-1185">Reference proteome</keyword>
<dbReference type="InterPro" id="IPR015943">
    <property type="entry name" value="WD40/YVTN_repeat-like_dom_sf"/>
</dbReference>
<feature type="compositionally biased region" description="Low complexity" evidence="10">
    <location>
        <begin position="1292"/>
        <end position="1304"/>
    </location>
</feature>
<evidence type="ECO:0000259" key="11">
    <source>
        <dbReference type="Pfam" id="PF03178"/>
    </source>
</evidence>
<dbReference type="Proteomes" id="UP000799428">
    <property type="component" value="Unassembled WGS sequence"/>
</dbReference>
<protein>
    <recommendedName>
        <fullName evidence="8">Protein CFT1</fullName>
    </recommendedName>
    <alternativeName>
        <fullName evidence="9">Cleavage factor two protein 1</fullName>
    </alternativeName>
    <alternativeName>
        <fullName evidence="7">Protein cft1</fullName>
    </alternativeName>
</protein>
<evidence type="ECO:0000256" key="6">
    <source>
        <dbReference type="ARBA" id="ARBA00038304"/>
    </source>
</evidence>
<reference evidence="14" key="1">
    <citation type="journal article" date="2020" name="Stud. Mycol.">
        <title>101 Dothideomycetes genomes: a test case for predicting lifestyles and emergence of pathogens.</title>
        <authorList>
            <person name="Haridas S."/>
            <person name="Albert R."/>
            <person name="Binder M."/>
            <person name="Bloem J."/>
            <person name="Labutti K."/>
            <person name="Salamov A."/>
            <person name="Andreopoulos B."/>
            <person name="Baker S."/>
            <person name="Barry K."/>
            <person name="Bills G."/>
            <person name="Bluhm B."/>
            <person name="Cannon C."/>
            <person name="Castanera R."/>
            <person name="Culley D."/>
            <person name="Daum C."/>
            <person name="Ezra D."/>
            <person name="Gonzalez J."/>
            <person name="Henrissat B."/>
            <person name="Kuo A."/>
            <person name="Liang C."/>
            <person name="Lipzen A."/>
            <person name="Lutzoni F."/>
            <person name="Magnuson J."/>
            <person name="Mondo S."/>
            <person name="Nolan M."/>
            <person name="Ohm R."/>
            <person name="Pangilinan J."/>
            <person name="Park H.-J."/>
            <person name="Ramirez L."/>
            <person name="Alfaro M."/>
            <person name="Sun H."/>
            <person name="Tritt A."/>
            <person name="Yoshinaga Y."/>
            <person name="Zwiers L.-H."/>
            <person name="Turgeon B."/>
            <person name="Goodwin S."/>
            <person name="Spatafora J."/>
            <person name="Crous P."/>
            <person name="Grigoriev I."/>
        </authorList>
    </citation>
    <scope>NUCLEOTIDE SEQUENCE</scope>
    <source>
        <strain evidence="14">CBS 279.74</strain>
    </source>
</reference>
<evidence type="ECO:0000256" key="9">
    <source>
        <dbReference type="ARBA" id="ARBA00041264"/>
    </source>
</evidence>
<evidence type="ECO:0000256" key="7">
    <source>
        <dbReference type="ARBA" id="ARBA00039187"/>
    </source>
</evidence>
<dbReference type="OrthoDB" id="6109at2759"/>
<gene>
    <name evidence="14" type="ORF">K504DRAFT_458111</name>
</gene>
<evidence type="ECO:0000313" key="14">
    <source>
        <dbReference type="EMBL" id="KAF2707615.1"/>
    </source>
</evidence>
<dbReference type="Gene3D" id="2.130.10.10">
    <property type="entry name" value="YVTN repeat-like/Quinoprotein amine dehydrogenase"/>
    <property type="match status" value="2"/>
</dbReference>
<evidence type="ECO:0000256" key="1">
    <source>
        <dbReference type="ARBA" id="ARBA00004123"/>
    </source>
</evidence>
<feature type="region of interest" description="Disordered" evidence="10">
    <location>
        <begin position="194"/>
        <end position="216"/>
    </location>
</feature>
<name>A0A6G1K513_9PLEO</name>
<feature type="compositionally biased region" description="Acidic residues" evidence="10">
    <location>
        <begin position="460"/>
        <end position="480"/>
    </location>
</feature>
<evidence type="ECO:0000256" key="3">
    <source>
        <dbReference type="ARBA" id="ARBA00022884"/>
    </source>
</evidence>
<evidence type="ECO:0000256" key="2">
    <source>
        <dbReference type="ARBA" id="ARBA00022664"/>
    </source>
</evidence>
<evidence type="ECO:0000259" key="12">
    <source>
        <dbReference type="Pfam" id="PF10433"/>
    </source>
</evidence>
<dbReference type="Pfam" id="PF03178">
    <property type="entry name" value="CPSF_A"/>
    <property type="match status" value="1"/>
</dbReference>
<evidence type="ECO:0000256" key="4">
    <source>
        <dbReference type="ARBA" id="ARBA00023242"/>
    </source>
</evidence>
<feature type="region of interest" description="Disordered" evidence="10">
    <location>
        <begin position="1280"/>
        <end position="1311"/>
    </location>
</feature>
<evidence type="ECO:0000259" key="13">
    <source>
        <dbReference type="Pfam" id="PF23726"/>
    </source>
</evidence>
<feature type="domain" description="RSE1/DDB1/CPSF1 first beta-propeller" evidence="12">
    <location>
        <begin position="78"/>
        <end position="442"/>
    </location>
</feature>
<dbReference type="InterPro" id="IPR004871">
    <property type="entry name" value="RSE1/DDB1/CPSF1_C"/>
</dbReference>
<dbReference type="GO" id="GO:0005634">
    <property type="term" value="C:nucleus"/>
    <property type="evidence" value="ECO:0007669"/>
    <property type="project" value="UniProtKB-SubCell"/>
</dbReference>
<dbReference type="InterPro" id="IPR018846">
    <property type="entry name" value="Beta-prop_RSE1/DDB1/CPSF1_1st"/>
</dbReference>
<dbReference type="FunFam" id="2.130.10.10:FF:000625">
    <property type="entry name" value="mRNA cleavage and polyadenylation factor subunit"/>
    <property type="match status" value="1"/>
</dbReference>
<evidence type="ECO:0000256" key="5">
    <source>
        <dbReference type="ARBA" id="ARBA00037232"/>
    </source>
</evidence>
<keyword evidence="3" id="KW-0694">RNA-binding</keyword>
<feature type="domain" description="RSE1/DDB1/CPSF1 C-terminal" evidence="11">
    <location>
        <begin position="1023"/>
        <end position="1386"/>
    </location>
</feature>
<keyword evidence="2" id="KW-0507">mRNA processing</keyword>
<sequence>MQCYTEIAPPTAVSHAIHLPFLGPKSHNLVVAKNSLLQIFELKSIVTEVSTGGDDDADNVASKMDTEAADMPLQRTEHTAKLVLVGEFPLAGTVISLVRIKALHTKSRGEALLVAFRDAKLSLVEWDPETHNLHTISIHYYENPDMPGNAPWSAEVKDTYNFLTADPSSRCAALKFGLHNLAILPFRQRDLGEDDYDSDYDGPREEKSAEVVGANGEPVQKTPYLSSFVLPLTHLDPALTHPVHLAFLHEYREPTFGIVAASRATAPSLLAERKDILTYTVFTLDLEQKESTTLLSVQGLPYDITRVVPLPLPIGGALLLGGNEIIHVDQAGKTNGVAVNEFARACTSFTLFDQSDLALRLEGCAVEVISQDTGDVLIILNDGRLLTLTFTLDGRSVSGVTLQPVSAEHGGSVLKCGASCATNLGRGRIFVGTEDGESALLGWASKIAQLGRKQSRIDISADDDDSSLDENEEDDDLDDDLYNDTTTTVKKITAAAAEPSAPGSYTFRIHDVLPSLAPIRDVVLGPGLDLDLAIKPQQSHSTNELLVSTGRGKAGAVTVLNREVIPTNLATSTLASARGLWAVHARNQAPQGLITDFDQDTEGNLSSDAEYDQYLVVCKADAEGNEETVVYHVNGNELEETSKGDFEREEASTLNVGILAGGTKVVQVMRSEVRTYDSELNMEQIIGMDDDDTGDEHQIINACFADPYLLILRDDSSVKLYKASGSDEVEELECNGLSSKKWLSASLFKSSNISDVYAFMLTPEGGLHIFAMSDLEKPSYVAEGLGFLPPLLTSDYSARRSTAKAAITELLAADIGDATYKWPHLIVRTSTDDLVIYKAFHHPSRTTSDPWTKNLRWTKLSQQHLPKFTEEPSMDSEDVGREGTLVALDNVCGYSTVFQRGASPAFILKEASSAPRVIGLNGSAVKCLTRFHTSACQRGFAYIDSDETLRISQLPVHTHYGHLGWAARRIPMGREVYTVAHHPRDLYVIGTGQAEEFTLPEDTYHYEWAKEDTTFKPHVEQGVIKVIDATTWSIIDSHVLDPEEVILCMKTLDLEVSELTHQRKPLIVVGTSIVRGEDLASKGCIRIFEVITVVPEPDRPETNRKLRLIVKEEVKGAVSSISDLGTQGFVIMAQGQKCMVRGLKEDGTLLPVAFMDMQCYVTTLKCLGQTGMLLMGDAFKGVWFTGYTEEPYKMMLFGRSRHLLEVMAADFLPFEKQLHIVVADGDMNLQVLQFDPDNPKSMGGLRLLHKSTFHTGHFPVTMHLLQSSLHLPSSSDFIIGGSGGGGGGGSPGAMDMSPDDPSSPDAHDPTQPLHQILHTSQSGTLALVTPLSENSYRRLGGLATFLSNTLDSACGLNAKAFRAVESETGGGGGARGILDGNLLMRWGELGEQRRKEGLGKVGGDEWVFWGEREVLGGWGVFGRRG</sequence>
<dbReference type="Pfam" id="PF23726">
    <property type="entry name" value="Beta-prop_RSE1_2nd"/>
    <property type="match status" value="1"/>
</dbReference>
<dbReference type="InterPro" id="IPR058543">
    <property type="entry name" value="Beta-prop_RSE1/DDB1/CPSF1_2nd"/>
</dbReference>
<evidence type="ECO:0000313" key="15">
    <source>
        <dbReference type="Proteomes" id="UP000799428"/>
    </source>
</evidence>